<organism evidence="2 3">
    <name type="scientific">Spartinivicinus poritis</name>
    <dbReference type="NCBI Taxonomy" id="2994640"/>
    <lineage>
        <taxon>Bacteria</taxon>
        <taxon>Pseudomonadati</taxon>
        <taxon>Pseudomonadota</taxon>
        <taxon>Gammaproteobacteria</taxon>
        <taxon>Oceanospirillales</taxon>
        <taxon>Zooshikellaceae</taxon>
        <taxon>Spartinivicinus</taxon>
    </lineage>
</organism>
<name>A0ABT5U8T2_9GAMM</name>
<reference evidence="2 3" key="1">
    <citation type="submission" date="2022-11" db="EMBL/GenBank/DDBJ databases">
        <title>Spartinivicinus poritis sp. nov., isolated from scleractinian coral Porites lutea.</title>
        <authorList>
            <person name="Zhang G."/>
            <person name="Cai L."/>
            <person name="Wei Q."/>
        </authorList>
    </citation>
    <scope>NUCLEOTIDE SEQUENCE [LARGE SCALE GENOMIC DNA]</scope>
    <source>
        <strain evidence="2 3">A2-2</strain>
    </source>
</reference>
<keyword evidence="1" id="KW-1133">Transmembrane helix</keyword>
<dbReference type="RefSeq" id="WP_274689061.1">
    <property type="nucleotide sequence ID" value="NZ_JAPMOU010000013.1"/>
</dbReference>
<evidence type="ECO:0000313" key="3">
    <source>
        <dbReference type="Proteomes" id="UP001528823"/>
    </source>
</evidence>
<evidence type="ECO:0000313" key="2">
    <source>
        <dbReference type="EMBL" id="MDE1462707.1"/>
    </source>
</evidence>
<feature type="transmembrane region" description="Helical" evidence="1">
    <location>
        <begin position="46"/>
        <end position="63"/>
    </location>
</feature>
<proteinExistence type="predicted"/>
<accession>A0ABT5U8T2</accession>
<dbReference type="Proteomes" id="UP001528823">
    <property type="component" value="Unassembled WGS sequence"/>
</dbReference>
<keyword evidence="1" id="KW-0472">Membrane</keyword>
<evidence type="ECO:0000256" key="1">
    <source>
        <dbReference type="SAM" id="Phobius"/>
    </source>
</evidence>
<comment type="caution">
    <text evidence="2">The sequence shown here is derived from an EMBL/GenBank/DDBJ whole genome shotgun (WGS) entry which is preliminary data.</text>
</comment>
<keyword evidence="3" id="KW-1185">Reference proteome</keyword>
<protein>
    <submittedName>
        <fullName evidence="2">Uncharacterized protein</fullName>
    </submittedName>
</protein>
<gene>
    <name evidence="2" type="ORF">ORQ98_12075</name>
</gene>
<dbReference type="EMBL" id="JAPMOU010000013">
    <property type="protein sequence ID" value="MDE1462707.1"/>
    <property type="molecule type" value="Genomic_DNA"/>
</dbReference>
<sequence>MKKLMIYFSAGCLGALANSLTVWSFGYFGITRAMDVAIAPFLSPDWLYPRIVWGGIWGLLFLLPFMKSKLLLKGSLLSLGPTAVQLFVVFPYKAHKGMAGLELGLLTPVFVVFFNWVWGFVAALAIKLTRR</sequence>
<feature type="transmembrane region" description="Helical" evidence="1">
    <location>
        <begin position="70"/>
        <end position="92"/>
    </location>
</feature>
<keyword evidence="1" id="KW-0812">Transmembrane</keyword>
<feature type="transmembrane region" description="Helical" evidence="1">
    <location>
        <begin position="7"/>
        <end position="26"/>
    </location>
</feature>
<feature type="transmembrane region" description="Helical" evidence="1">
    <location>
        <begin position="104"/>
        <end position="126"/>
    </location>
</feature>